<evidence type="ECO:0000256" key="5">
    <source>
        <dbReference type="ARBA" id="ARBA00022989"/>
    </source>
</evidence>
<reference evidence="8 9" key="1">
    <citation type="submission" date="2024-04" db="EMBL/GenBank/DDBJ databases">
        <title>Novel species of the genus Ideonella isolated from streams.</title>
        <authorList>
            <person name="Lu H."/>
        </authorList>
    </citation>
    <scope>NUCLEOTIDE SEQUENCE [LARGE SCALE GENOMIC DNA]</scope>
    <source>
        <strain evidence="8 9">DXS29W</strain>
    </source>
</reference>
<dbReference type="InterPro" id="IPR050833">
    <property type="entry name" value="Poly_Biosynth_Transport"/>
</dbReference>
<evidence type="ECO:0000256" key="7">
    <source>
        <dbReference type="SAM" id="Phobius"/>
    </source>
</evidence>
<gene>
    <name evidence="8" type="ORF">AACH06_07510</name>
</gene>
<evidence type="ECO:0000256" key="6">
    <source>
        <dbReference type="ARBA" id="ARBA00023136"/>
    </source>
</evidence>
<comment type="subcellular location">
    <subcellularLocation>
        <location evidence="1">Cell membrane</location>
        <topology evidence="1">Multi-pass membrane protein</topology>
    </subcellularLocation>
</comment>
<organism evidence="8 9">
    <name type="scientific">Ideonella lacteola</name>
    <dbReference type="NCBI Taxonomy" id="2984193"/>
    <lineage>
        <taxon>Bacteria</taxon>
        <taxon>Pseudomonadati</taxon>
        <taxon>Pseudomonadota</taxon>
        <taxon>Betaproteobacteria</taxon>
        <taxon>Burkholderiales</taxon>
        <taxon>Sphaerotilaceae</taxon>
        <taxon>Ideonella</taxon>
    </lineage>
</organism>
<evidence type="ECO:0000256" key="3">
    <source>
        <dbReference type="ARBA" id="ARBA00022475"/>
    </source>
</evidence>
<evidence type="ECO:0000256" key="2">
    <source>
        <dbReference type="ARBA" id="ARBA00007430"/>
    </source>
</evidence>
<keyword evidence="4 7" id="KW-0812">Transmembrane</keyword>
<accession>A0ABU9BL30</accession>
<feature type="transmembrane region" description="Helical" evidence="7">
    <location>
        <begin position="193"/>
        <end position="215"/>
    </location>
</feature>
<keyword evidence="6 7" id="KW-0472">Membrane</keyword>
<evidence type="ECO:0000313" key="8">
    <source>
        <dbReference type="EMBL" id="MEK8030671.1"/>
    </source>
</evidence>
<protein>
    <submittedName>
        <fullName evidence="8">Oligosaccharide flippase family protein</fullName>
    </submittedName>
</protein>
<keyword evidence="5 7" id="KW-1133">Transmembrane helix</keyword>
<dbReference type="Proteomes" id="UP001371218">
    <property type="component" value="Unassembled WGS sequence"/>
</dbReference>
<feature type="transmembrane region" description="Helical" evidence="7">
    <location>
        <begin position="134"/>
        <end position="151"/>
    </location>
</feature>
<evidence type="ECO:0000256" key="1">
    <source>
        <dbReference type="ARBA" id="ARBA00004651"/>
    </source>
</evidence>
<proteinExistence type="inferred from homology"/>
<feature type="transmembrane region" description="Helical" evidence="7">
    <location>
        <begin position="22"/>
        <end position="47"/>
    </location>
</feature>
<feature type="transmembrane region" description="Helical" evidence="7">
    <location>
        <begin position="53"/>
        <end position="74"/>
    </location>
</feature>
<comment type="similarity">
    <text evidence="2">Belongs to the polysaccharide synthase family.</text>
</comment>
<feature type="transmembrane region" description="Helical" evidence="7">
    <location>
        <begin position="346"/>
        <end position="363"/>
    </location>
</feature>
<dbReference type="Pfam" id="PF13440">
    <property type="entry name" value="Polysacc_synt_3"/>
    <property type="match status" value="1"/>
</dbReference>
<sequence length="454" mass="49378">MTDATPANAAAPSSLRQRAGSAALWIGLGFAFTQAVRLGSSIILTRLLAPEMYGLMTMGTVVISAVVMMSDFGFSQSVIHNPRGDDPDFLNTIWSLQIGRGVALCLLMNLAALAMYTSHNWWPGLLQGSYADPHLPGVVAILSLVPIAMGLESTNLARAQRALAMGRVVRNEVVVQLGVTTLMIALSLHWQEYWVLPLGWVAFSAGVTLLSHLTLPGPPNRLGWDRAAASAAWHFSKWILLSSLLTYLFREGDRILLGGLLTAKDLGIYSIGALLVNATREVIYRLAAFVGMPALAEVAREQPHRLQKVYKQCRLPIDAVCLFGAGFLFAASDRIIGLIYDGRYEAAGHALAVLSLGLIAFRYTVMDQYLIATGETNQLFKRGILQNITMYTAVPLGFWQWGMTGALAGILLAQAAVVPLMFKIQHDRGLLDWRFELGILAIFPVGWGAGWLVS</sequence>
<feature type="transmembrane region" description="Helical" evidence="7">
    <location>
        <begin position="101"/>
        <end position="122"/>
    </location>
</feature>
<dbReference type="PANTHER" id="PTHR30250">
    <property type="entry name" value="PST FAMILY PREDICTED COLANIC ACID TRANSPORTER"/>
    <property type="match status" value="1"/>
</dbReference>
<comment type="caution">
    <text evidence="8">The sequence shown here is derived from an EMBL/GenBank/DDBJ whole genome shotgun (WGS) entry which is preliminary data.</text>
</comment>
<name>A0ABU9BL30_9BURK</name>
<feature type="transmembrane region" description="Helical" evidence="7">
    <location>
        <begin position="435"/>
        <end position="453"/>
    </location>
</feature>
<feature type="transmembrane region" description="Helical" evidence="7">
    <location>
        <begin position="255"/>
        <end position="276"/>
    </location>
</feature>
<keyword evidence="9" id="KW-1185">Reference proteome</keyword>
<evidence type="ECO:0000313" key="9">
    <source>
        <dbReference type="Proteomes" id="UP001371218"/>
    </source>
</evidence>
<feature type="transmembrane region" description="Helical" evidence="7">
    <location>
        <begin position="320"/>
        <end position="340"/>
    </location>
</feature>
<dbReference type="PANTHER" id="PTHR30250:SF10">
    <property type="entry name" value="LIPOPOLYSACCHARIDE BIOSYNTHESIS PROTEIN WZXC"/>
    <property type="match status" value="1"/>
</dbReference>
<evidence type="ECO:0000256" key="4">
    <source>
        <dbReference type="ARBA" id="ARBA00022692"/>
    </source>
</evidence>
<feature type="transmembrane region" description="Helical" evidence="7">
    <location>
        <begin position="407"/>
        <end position="423"/>
    </location>
</feature>
<dbReference type="RefSeq" id="WP_341425031.1">
    <property type="nucleotide sequence ID" value="NZ_JBBUTG010000003.1"/>
</dbReference>
<keyword evidence="3" id="KW-1003">Cell membrane</keyword>
<dbReference type="EMBL" id="JBBUTG010000003">
    <property type="protein sequence ID" value="MEK8030671.1"/>
    <property type="molecule type" value="Genomic_DNA"/>
</dbReference>